<evidence type="ECO:0000313" key="3">
    <source>
        <dbReference type="Proteomes" id="UP001372338"/>
    </source>
</evidence>
<name>A0AAN9F2I1_CROPI</name>
<organism evidence="2 3">
    <name type="scientific">Crotalaria pallida</name>
    <name type="common">Smooth rattlebox</name>
    <name type="synonym">Crotalaria striata</name>
    <dbReference type="NCBI Taxonomy" id="3830"/>
    <lineage>
        <taxon>Eukaryota</taxon>
        <taxon>Viridiplantae</taxon>
        <taxon>Streptophyta</taxon>
        <taxon>Embryophyta</taxon>
        <taxon>Tracheophyta</taxon>
        <taxon>Spermatophyta</taxon>
        <taxon>Magnoliopsida</taxon>
        <taxon>eudicotyledons</taxon>
        <taxon>Gunneridae</taxon>
        <taxon>Pentapetalae</taxon>
        <taxon>rosids</taxon>
        <taxon>fabids</taxon>
        <taxon>Fabales</taxon>
        <taxon>Fabaceae</taxon>
        <taxon>Papilionoideae</taxon>
        <taxon>50 kb inversion clade</taxon>
        <taxon>genistoids sensu lato</taxon>
        <taxon>core genistoids</taxon>
        <taxon>Crotalarieae</taxon>
        <taxon>Crotalaria</taxon>
    </lineage>
</organism>
<sequence length="124" mass="13916">MVVPWWLGADFRCNKVLVRAQALIIFIVIQGNNKNIQDPKKQPIKRTTAQDDDIRARQQTMQNAVAQDDMVARIEQHTMKRAAAGNDSSMAKKQPIIKGTTAGSDNSRTNQQPVKRKAMEDNIS</sequence>
<comment type="caution">
    <text evidence="2">The sequence shown here is derived from an EMBL/GenBank/DDBJ whole genome shotgun (WGS) entry which is preliminary data.</text>
</comment>
<accession>A0AAN9F2I1</accession>
<feature type="compositionally biased region" description="Polar residues" evidence="1">
    <location>
        <begin position="101"/>
        <end position="113"/>
    </location>
</feature>
<dbReference type="Proteomes" id="UP001372338">
    <property type="component" value="Unassembled WGS sequence"/>
</dbReference>
<feature type="region of interest" description="Disordered" evidence="1">
    <location>
        <begin position="80"/>
        <end position="124"/>
    </location>
</feature>
<dbReference type="EMBL" id="JAYWIO010000004">
    <property type="protein sequence ID" value="KAK7268592.1"/>
    <property type="molecule type" value="Genomic_DNA"/>
</dbReference>
<evidence type="ECO:0000256" key="1">
    <source>
        <dbReference type="SAM" id="MobiDB-lite"/>
    </source>
</evidence>
<reference evidence="2 3" key="1">
    <citation type="submission" date="2024-01" db="EMBL/GenBank/DDBJ databases">
        <title>The genomes of 5 underutilized Papilionoideae crops provide insights into root nodulation and disease resistanc.</title>
        <authorList>
            <person name="Yuan L."/>
        </authorList>
    </citation>
    <scope>NUCLEOTIDE SEQUENCE [LARGE SCALE GENOMIC DNA]</scope>
    <source>
        <strain evidence="2">ZHUSHIDOU_FW_LH</strain>
        <tissue evidence="2">Leaf</tissue>
    </source>
</reference>
<keyword evidence="3" id="KW-1185">Reference proteome</keyword>
<evidence type="ECO:0000313" key="2">
    <source>
        <dbReference type="EMBL" id="KAK7268592.1"/>
    </source>
</evidence>
<gene>
    <name evidence="2" type="ORF">RIF29_21293</name>
</gene>
<dbReference type="AlphaFoldDB" id="A0AAN9F2I1"/>
<protein>
    <submittedName>
        <fullName evidence="2">Uncharacterized protein</fullName>
    </submittedName>
</protein>
<proteinExistence type="predicted"/>